<name>A0ABM8XZV9_9BURK</name>
<protein>
    <recommendedName>
        <fullName evidence="2">Helicase-associated domain-containing protein</fullName>
    </recommendedName>
</protein>
<comment type="caution">
    <text evidence="3">The sequence shown here is derived from an EMBL/GenBank/DDBJ whole genome shotgun (WGS) entry which is preliminary data.</text>
</comment>
<feature type="compositionally biased region" description="Polar residues" evidence="1">
    <location>
        <begin position="147"/>
        <end position="157"/>
    </location>
</feature>
<organism evidence="3 4">
    <name type="scientific">Cupriavidus pampae</name>
    <dbReference type="NCBI Taxonomy" id="659251"/>
    <lineage>
        <taxon>Bacteria</taxon>
        <taxon>Pseudomonadati</taxon>
        <taxon>Pseudomonadota</taxon>
        <taxon>Betaproteobacteria</taxon>
        <taxon>Burkholderiales</taxon>
        <taxon>Burkholderiaceae</taxon>
        <taxon>Cupriavidus</taxon>
    </lineage>
</organism>
<dbReference type="EMBL" id="CAJZAG010000016">
    <property type="protein sequence ID" value="CAG9185997.1"/>
    <property type="molecule type" value="Genomic_DNA"/>
</dbReference>
<keyword evidence="4" id="KW-1185">Reference proteome</keyword>
<dbReference type="InterPro" id="IPR005114">
    <property type="entry name" value="Helicase_assoc"/>
</dbReference>
<evidence type="ECO:0000256" key="1">
    <source>
        <dbReference type="SAM" id="MobiDB-lite"/>
    </source>
</evidence>
<proteinExistence type="predicted"/>
<dbReference type="PANTHER" id="PTHR33418">
    <property type="entry name" value="HELICASE-ASSOCIATED"/>
    <property type="match status" value="1"/>
</dbReference>
<evidence type="ECO:0000259" key="2">
    <source>
        <dbReference type="Pfam" id="PF03457"/>
    </source>
</evidence>
<gene>
    <name evidence="3" type="ORF">LMG32289_06200</name>
</gene>
<sequence length="236" mass="26523">MFSSRWDSAFCILQAWSKQYGHVNVPARAVWQPGTEQELNLGMWLSSQRKLHAKNLLSAERTSLLESVGVQWDGAVIRHDGNWSDALQRLTAYINASNGQRPPLEYVCEDGMQLGRWLAKQRGYWRTGSLKSERAASLAALGIGPDQSHSASLNTGLKSERRRGVRPSVQSTAMHEGSRQRSPNPRHLSLTPGPMVWLSAPHNQYVCALASHFFDARPDVWVGKRNRARLLRKDLT</sequence>
<feature type="domain" description="Helicase-associated" evidence="2">
    <location>
        <begin position="80"/>
        <end position="142"/>
    </location>
</feature>
<reference evidence="3 4" key="1">
    <citation type="submission" date="2021-08" db="EMBL/GenBank/DDBJ databases">
        <authorList>
            <person name="Peeters C."/>
        </authorList>
    </citation>
    <scope>NUCLEOTIDE SEQUENCE [LARGE SCALE GENOMIC DNA]</scope>
    <source>
        <strain evidence="3 4">LMG 32289</strain>
    </source>
</reference>
<accession>A0ABM8XZV9</accession>
<feature type="region of interest" description="Disordered" evidence="1">
    <location>
        <begin position="146"/>
        <end position="188"/>
    </location>
</feature>
<evidence type="ECO:0000313" key="3">
    <source>
        <dbReference type="EMBL" id="CAG9185997.1"/>
    </source>
</evidence>
<dbReference type="Gene3D" id="6.10.140.530">
    <property type="match status" value="2"/>
</dbReference>
<feature type="domain" description="Helicase-associated" evidence="2">
    <location>
        <begin position="4"/>
        <end position="70"/>
    </location>
</feature>
<dbReference type="Proteomes" id="UP000706525">
    <property type="component" value="Unassembled WGS sequence"/>
</dbReference>
<dbReference type="PANTHER" id="PTHR33418:SF1">
    <property type="entry name" value="HELICASE-ASSOCIATED DOMAIN-CONTAINING PROTEIN"/>
    <property type="match status" value="1"/>
</dbReference>
<dbReference type="Pfam" id="PF03457">
    <property type="entry name" value="HA"/>
    <property type="match status" value="2"/>
</dbReference>
<evidence type="ECO:0000313" key="4">
    <source>
        <dbReference type="Proteomes" id="UP000706525"/>
    </source>
</evidence>